<dbReference type="PIRSF" id="PIRSF037259">
    <property type="entry name" value="EcsB_ABC"/>
    <property type="match status" value="1"/>
</dbReference>
<reference evidence="2 3" key="1">
    <citation type="submission" date="2020-01" db="EMBL/GenBank/DDBJ databases">
        <title>Paenibacillus sp. nov., isolated from tomato rhizosphere.</title>
        <authorList>
            <person name="Weon H.-Y."/>
            <person name="Lee S.A."/>
        </authorList>
    </citation>
    <scope>NUCLEOTIDE SEQUENCE [LARGE SCALE GENOMIC DNA]</scope>
    <source>
        <strain evidence="2 3">12200R-189</strain>
    </source>
</reference>
<feature type="transmembrane region" description="Helical" evidence="1">
    <location>
        <begin position="131"/>
        <end position="149"/>
    </location>
</feature>
<feature type="transmembrane region" description="Helical" evidence="1">
    <location>
        <begin position="170"/>
        <end position="186"/>
    </location>
</feature>
<feature type="transmembrane region" description="Helical" evidence="1">
    <location>
        <begin position="56"/>
        <end position="74"/>
    </location>
</feature>
<keyword evidence="1" id="KW-0472">Membrane</keyword>
<keyword evidence="1" id="KW-0812">Transmembrane</keyword>
<dbReference type="EMBL" id="CP048209">
    <property type="protein sequence ID" value="QHT62635.1"/>
    <property type="molecule type" value="Genomic_DNA"/>
</dbReference>
<feature type="transmembrane region" description="Helical" evidence="1">
    <location>
        <begin position="284"/>
        <end position="302"/>
    </location>
</feature>
<keyword evidence="3" id="KW-1185">Reference proteome</keyword>
<dbReference type="KEGG" id="plyc:GXP70_23415"/>
<feature type="transmembrane region" description="Helical" evidence="1">
    <location>
        <begin position="381"/>
        <end position="398"/>
    </location>
</feature>
<feature type="transmembrane region" description="Helical" evidence="1">
    <location>
        <begin position="308"/>
        <end position="329"/>
    </location>
</feature>
<dbReference type="Pfam" id="PF05975">
    <property type="entry name" value="EcsB"/>
    <property type="match status" value="1"/>
</dbReference>
<dbReference type="InterPro" id="IPR010288">
    <property type="entry name" value="EcsB_ABC"/>
</dbReference>
<dbReference type="Proteomes" id="UP000476064">
    <property type="component" value="Chromosome"/>
</dbReference>
<evidence type="ECO:0000313" key="2">
    <source>
        <dbReference type="EMBL" id="QHT62635.1"/>
    </source>
</evidence>
<dbReference type="GO" id="GO:0016020">
    <property type="term" value="C:membrane"/>
    <property type="evidence" value="ECO:0007669"/>
    <property type="project" value="InterPro"/>
</dbReference>
<feature type="transmembrane region" description="Helical" evidence="1">
    <location>
        <begin position="31"/>
        <end position="50"/>
    </location>
</feature>
<feature type="transmembrane region" description="Helical" evidence="1">
    <location>
        <begin position="358"/>
        <end position="375"/>
    </location>
</feature>
<organism evidence="2 3">
    <name type="scientific">Paenibacillus lycopersici</name>
    <dbReference type="NCBI Taxonomy" id="2704462"/>
    <lineage>
        <taxon>Bacteria</taxon>
        <taxon>Bacillati</taxon>
        <taxon>Bacillota</taxon>
        <taxon>Bacilli</taxon>
        <taxon>Bacillales</taxon>
        <taxon>Paenibacillaceae</taxon>
        <taxon>Paenibacillus</taxon>
    </lineage>
</organism>
<dbReference type="RefSeq" id="WP_162359067.1">
    <property type="nucleotide sequence ID" value="NZ_CP048209.1"/>
</dbReference>
<feature type="transmembrane region" description="Helical" evidence="1">
    <location>
        <begin position="192"/>
        <end position="209"/>
    </location>
</feature>
<keyword evidence="1" id="KW-1133">Transmembrane helix</keyword>
<gene>
    <name evidence="2" type="ORF">GXP70_23415</name>
</gene>
<sequence>MDRSVSALWRKRAGDFWRGATPYLRDMTQSGLPGVTIMLLLAGLAGYGMLLRDIPANFPFTVVGVVVMTPILCWSPLRTWLREADIVFLVPREAEMPAYIRRSFRYNGFAGAAAALLVCAVYLPLYAAGPATTPVILIVIFALLLKLMNMAAAWRERQLVDRIGRRAIRVLRWASTAVGAGALLQAELWKTLLYLVVVGGLFGLLYARLSRYPLPWMTLIAEEQVTRRRYTTFFSAFADVPTESAAVRSRTYMSWLAKLVPYGRSHAFTYLYAHTLVRTELGGIVIRLTALGIVSGLLSAYAGLWQGWGSAGVCLLFVWLSGIQLGSLAQSHRHSVWRLVYPLPEQTRHDAVLRVDRIASLVCASLIWLPHGILLPGHGELVPALASLVLSILYVLTLRPSRVRKKLRFDPDDD</sequence>
<protein>
    <submittedName>
        <fullName evidence="2">ABC transporter permease</fullName>
    </submittedName>
</protein>
<feature type="transmembrane region" description="Helical" evidence="1">
    <location>
        <begin position="106"/>
        <end position="125"/>
    </location>
</feature>
<evidence type="ECO:0000313" key="3">
    <source>
        <dbReference type="Proteomes" id="UP000476064"/>
    </source>
</evidence>
<proteinExistence type="predicted"/>
<dbReference type="AlphaFoldDB" id="A0A6C0G723"/>
<evidence type="ECO:0000256" key="1">
    <source>
        <dbReference type="SAM" id="Phobius"/>
    </source>
</evidence>
<name>A0A6C0G723_9BACL</name>
<accession>A0A6C0G723</accession>